<evidence type="ECO:0000313" key="2">
    <source>
        <dbReference type="Proteomes" id="UP000516173"/>
    </source>
</evidence>
<keyword evidence="2" id="KW-1185">Reference proteome</keyword>
<dbReference type="KEGG" id="nwl:NWFMUON74_41140"/>
<dbReference type="Proteomes" id="UP000516173">
    <property type="component" value="Chromosome"/>
</dbReference>
<evidence type="ECO:0008006" key="3">
    <source>
        <dbReference type="Google" id="ProtNLM"/>
    </source>
</evidence>
<dbReference type="EMBL" id="AP023396">
    <property type="protein sequence ID" value="BCK56342.1"/>
    <property type="molecule type" value="Genomic_DNA"/>
</dbReference>
<protein>
    <recommendedName>
        <fullName evidence="3">Methyltransferase domain-containing protein</fullName>
    </recommendedName>
</protein>
<dbReference type="SUPFAM" id="SSF53335">
    <property type="entry name" value="S-adenosyl-L-methionine-dependent methyltransferases"/>
    <property type="match status" value="1"/>
</dbReference>
<accession>A0A7G1KMB3</accession>
<evidence type="ECO:0000313" key="1">
    <source>
        <dbReference type="EMBL" id="BCK56342.1"/>
    </source>
</evidence>
<name>A0A7G1KMB3_9NOCA</name>
<dbReference type="InterPro" id="IPR029063">
    <property type="entry name" value="SAM-dependent_MTases_sf"/>
</dbReference>
<proteinExistence type="predicted"/>
<gene>
    <name evidence="1" type="ORF">NWFMUON74_41140</name>
</gene>
<sequence length="190" mass="19362">MRIDLGTGDGRAVLAAAAADPDLLVIGIDAHAAGMAESSRKAARARQGLPNAVFVAAAAEKPPPELDGVADELTVLFPWGSLLRGLLTADPAVLDGVARLMKSGAALDILLSVVERDGLPGLPAISGPETLSALADSYAAHGLSVTAIRPVTPDEVAAVGSSWGKRLGAGTRRPVWRITARHTGVQEPTG</sequence>
<dbReference type="Pfam" id="PF24675">
    <property type="entry name" value="NpmA"/>
    <property type="match status" value="1"/>
</dbReference>
<organism evidence="1 2">
    <name type="scientific">Nocardia wallacei</name>
    <dbReference type="NCBI Taxonomy" id="480035"/>
    <lineage>
        <taxon>Bacteria</taxon>
        <taxon>Bacillati</taxon>
        <taxon>Actinomycetota</taxon>
        <taxon>Actinomycetes</taxon>
        <taxon>Mycobacteriales</taxon>
        <taxon>Nocardiaceae</taxon>
        <taxon>Nocardia</taxon>
    </lineage>
</organism>
<dbReference type="InterPro" id="IPR056262">
    <property type="entry name" value="NpmA"/>
</dbReference>
<reference evidence="1 2" key="1">
    <citation type="submission" date="2020-08" db="EMBL/GenBank/DDBJ databases">
        <title>Genome Sequencing of Nocardia wallacei strain FMUON74 and assembly.</title>
        <authorList>
            <person name="Toyokawa M."/>
            <person name="Uesaka K."/>
        </authorList>
    </citation>
    <scope>NUCLEOTIDE SEQUENCE [LARGE SCALE GENOMIC DNA]</scope>
    <source>
        <strain evidence="1 2">FMUON74</strain>
    </source>
</reference>
<dbReference type="AlphaFoldDB" id="A0A7G1KMB3"/>
<dbReference type="Gene3D" id="3.40.50.150">
    <property type="entry name" value="Vaccinia Virus protein VP39"/>
    <property type="match status" value="1"/>
</dbReference>